<dbReference type="InterPro" id="IPR010905">
    <property type="entry name" value="Glyco_hydro_88"/>
</dbReference>
<dbReference type="PANTHER" id="PTHR33886">
    <property type="entry name" value="UNSATURATED RHAMNOGALACTURONAN HYDROLASE (EUROFUNG)"/>
    <property type="match status" value="1"/>
</dbReference>
<gene>
    <name evidence="2" type="ORF">IE4771_PD00304</name>
</gene>
<proteinExistence type="predicted"/>
<name>A0A060IB06_RHIET</name>
<protein>
    <submittedName>
        <fullName evidence="2">Glycosyde hydrolase protein</fullName>
    </submittedName>
</protein>
<dbReference type="InterPro" id="IPR008928">
    <property type="entry name" value="6-hairpin_glycosidase_sf"/>
</dbReference>
<evidence type="ECO:0000313" key="2">
    <source>
        <dbReference type="EMBL" id="AIC30859.1"/>
    </source>
</evidence>
<evidence type="ECO:0000313" key="3">
    <source>
        <dbReference type="Proteomes" id="UP000027180"/>
    </source>
</evidence>
<dbReference type="GO" id="GO:0005975">
    <property type="term" value="P:carbohydrate metabolic process"/>
    <property type="evidence" value="ECO:0007669"/>
    <property type="project" value="InterPro"/>
</dbReference>
<sequence length="364" mass="40747">MNTASVDNAALLTTIDRVATAFSRLRGIKEGLVSGSATSGIQFDEWDWEVGVGLYGFLRRAISTNDQKALQELVVWYSSQIERGLPPRQINSTAPMLPLAILVEHVDRPDFRALVEDWAEWLVKELPKTEEGGFQHVVKERLNDGELWDDTLFMACLFLARAGVLCKRNDWIDEAVYQFVIHTRYLSDPVSGLWYHGWTFNGRHNFAKAFWARGNAWITVAIPELFDLVPTLGEKDRRFLSNVLVSQVRSLKAYQRPDGMFTTLLDDPSSPLETSATAGIAYGILRAIDAGILGESDKVHAERALKAVLAQIDEEGVVNGVSDGTPMGHDLDFYRRIPNLPTPYGQALTMLLLTEVLIETGRRQ</sequence>
<organism evidence="2 3">
    <name type="scientific">Rhizobium etli bv. mimosae str. IE4771</name>
    <dbReference type="NCBI Taxonomy" id="1432050"/>
    <lineage>
        <taxon>Bacteria</taxon>
        <taxon>Pseudomonadati</taxon>
        <taxon>Pseudomonadota</taxon>
        <taxon>Alphaproteobacteria</taxon>
        <taxon>Hyphomicrobiales</taxon>
        <taxon>Rhizobiaceae</taxon>
        <taxon>Rhizobium/Agrobacterium group</taxon>
        <taxon>Rhizobium</taxon>
    </lineage>
</organism>
<dbReference type="PANTHER" id="PTHR33886:SF8">
    <property type="entry name" value="UNSATURATED RHAMNOGALACTURONAN HYDROLASE (EUROFUNG)"/>
    <property type="match status" value="1"/>
</dbReference>
<dbReference type="Proteomes" id="UP000027180">
    <property type="component" value="Plasmid pRetIE4771d"/>
</dbReference>
<dbReference type="RefSeq" id="WP_010055026.1">
    <property type="nucleotide sequence ID" value="NZ_CP006990.1"/>
</dbReference>
<dbReference type="SUPFAM" id="SSF48208">
    <property type="entry name" value="Six-hairpin glycosidases"/>
    <property type="match status" value="1"/>
</dbReference>
<dbReference type="InterPro" id="IPR012341">
    <property type="entry name" value="6hp_glycosidase-like_sf"/>
</dbReference>
<keyword evidence="2" id="KW-0614">Plasmid</keyword>
<keyword evidence="1 2" id="KW-0378">Hydrolase</keyword>
<dbReference type="EMBL" id="CP006990">
    <property type="protein sequence ID" value="AIC30859.1"/>
    <property type="molecule type" value="Genomic_DNA"/>
</dbReference>
<geneLocation type="plasmid" evidence="2 3">
    <name>pRetIE4771d</name>
</geneLocation>
<dbReference type="AlphaFoldDB" id="A0A060IB06"/>
<reference evidence="2 3" key="1">
    <citation type="submission" date="2013-12" db="EMBL/GenBank/DDBJ databases">
        <title>Complete genome sequence of Rhizobium etli bv. mimosae IE4771.</title>
        <authorList>
            <person name="Bustos P."/>
            <person name="Santamaria R.I."/>
            <person name="Lozano L."/>
            <person name="Ormeno-Orrillo E."/>
            <person name="Rogel M.A."/>
            <person name="Romero D."/>
            <person name="Cevallos M.A."/>
            <person name="Martinez-Romero E."/>
            <person name="Gonzalez V."/>
        </authorList>
    </citation>
    <scope>NUCLEOTIDE SEQUENCE [LARGE SCALE GENOMIC DNA]</scope>
    <source>
        <strain evidence="2 3">IE4771</strain>
        <plasmid evidence="3">Plasmid pRetIE4771d</plasmid>
    </source>
</reference>
<dbReference type="KEGG" id="rei:IE4771_PD00304"/>
<dbReference type="OrthoDB" id="9812931at2"/>
<dbReference type="Gene3D" id="1.50.10.10">
    <property type="match status" value="1"/>
</dbReference>
<evidence type="ECO:0000256" key="1">
    <source>
        <dbReference type="ARBA" id="ARBA00022801"/>
    </source>
</evidence>
<accession>A0A060IB06</accession>
<dbReference type="InterPro" id="IPR052043">
    <property type="entry name" value="PolySaccharide_Degr_Enz"/>
</dbReference>
<dbReference type="GO" id="GO:0016787">
    <property type="term" value="F:hydrolase activity"/>
    <property type="evidence" value="ECO:0007669"/>
    <property type="project" value="UniProtKB-KW"/>
</dbReference>
<dbReference type="HOGENOM" id="CLU_043688_0_0_5"/>
<dbReference type="Pfam" id="PF07470">
    <property type="entry name" value="Glyco_hydro_88"/>
    <property type="match status" value="1"/>
</dbReference>